<dbReference type="InterPro" id="IPR035919">
    <property type="entry name" value="EAL_sf"/>
</dbReference>
<dbReference type="RefSeq" id="WP_255391186.1">
    <property type="nucleotide sequence ID" value="NZ_CP101509.1"/>
</dbReference>
<dbReference type="CDD" id="cd01948">
    <property type="entry name" value="EAL"/>
    <property type="match status" value="1"/>
</dbReference>
<dbReference type="SMART" id="SM00052">
    <property type="entry name" value="EAL"/>
    <property type="match status" value="1"/>
</dbReference>
<dbReference type="Proteomes" id="UP001057998">
    <property type="component" value="Chromosome 2"/>
</dbReference>
<proteinExistence type="predicted"/>
<feature type="domain" description="EAL" evidence="1">
    <location>
        <begin position="16"/>
        <end position="267"/>
    </location>
</feature>
<gene>
    <name evidence="2" type="ORF">NNL38_22890</name>
</gene>
<dbReference type="Gene3D" id="3.20.20.450">
    <property type="entry name" value="EAL domain"/>
    <property type="match status" value="1"/>
</dbReference>
<dbReference type="PANTHER" id="PTHR33121">
    <property type="entry name" value="CYCLIC DI-GMP PHOSPHODIESTERASE PDEF"/>
    <property type="match status" value="1"/>
</dbReference>
<dbReference type="InterPro" id="IPR001633">
    <property type="entry name" value="EAL_dom"/>
</dbReference>
<dbReference type="EMBL" id="CP101509">
    <property type="protein sequence ID" value="UTV29855.1"/>
    <property type="molecule type" value="Genomic_DNA"/>
</dbReference>
<organism evidence="2 3">
    <name type="scientific">Photobacterium atrarenae</name>
    <dbReference type="NCBI Taxonomy" id="865757"/>
    <lineage>
        <taxon>Bacteria</taxon>
        <taxon>Pseudomonadati</taxon>
        <taxon>Pseudomonadota</taxon>
        <taxon>Gammaproteobacteria</taxon>
        <taxon>Vibrionales</taxon>
        <taxon>Vibrionaceae</taxon>
        <taxon>Photobacterium</taxon>
    </lineage>
</organism>
<dbReference type="Pfam" id="PF00563">
    <property type="entry name" value="EAL"/>
    <property type="match status" value="1"/>
</dbReference>
<evidence type="ECO:0000313" key="2">
    <source>
        <dbReference type="EMBL" id="UTV29855.1"/>
    </source>
</evidence>
<protein>
    <submittedName>
        <fullName evidence="2">EAL domain-containing protein</fullName>
    </submittedName>
</protein>
<dbReference type="PANTHER" id="PTHR33121:SF76">
    <property type="entry name" value="SIGNALING PROTEIN"/>
    <property type="match status" value="1"/>
</dbReference>
<keyword evidence="3" id="KW-1185">Reference proteome</keyword>
<evidence type="ECO:0000313" key="3">
    <source>
        <dbReference type="Proteomes" id="UP001057998"/>
    </source>
</evidence>
<evidence type="ECO:0000259" key="1">
    <source>
        <dbReference type="PROSITE" id="PS50883"/>
    </source>
</evidence>
<reference evidence="2" key="1">
    <citation type="submission" date="2022-07" db="EMBL/GenBank/DDBJ databases">
        <title>Genome sequencing of Photobacterium atrarenae GJH2-4.</title>
        <authorList>
            <person name="Park S.-J."/>
        </authorList>
    </citation>
    <scope>NUCLEOTIDE SEQUENCE</scope>
    <source>
        <strain evidence="2">GJH2-4</strain>
    </source>
</reference>
<accession>A0ABY5GKK0</accession>
<dbReference type="SUPFAM" id="SSF141868">
    <property type="entry name" value="EAL domain-like"/>
    <property type="match status" value="1"/>
</dbReference>
<sequence>MSCALTSGGKLAQCLAQGADKSMYAVYQDYTLRSAFQPIVAADGSLFGYEALLRIYDREGRQLKTEPFFSTGLLNVTDRLNLERLARSIHLHNYAQFLSQGALFINMTPIAALDTASQQCLQHSFMTQVTELGVSAEHIYFELLEHYTSNDRLLLHSLKNMQQHGLRIAMDDYGVDGSSETRARYVNPEVIKIDRSLLVQLRAGRPQALLDVVTLAKELKARVLVEGVESEADFESVRGIGVDYMQGYYIGHPELACYLPRHFEPVCG</sequence>
<dbReference type="PROSITE" id="PS50883">
    <property type="entry name" value="EAL"/>
    <property type="match status" value="1"/>
</dbReference>
<dbReference type="InterPro" id="IPR050706">
    <property type="entry name" value="Cyclic-di-GMP_PDE-like"/>
</dbReference>
<name>A0ABY5GKK0_9GAMM</name>